<evidence type="ECO:0000256" key="5">
    <source>
        <dbReference type="ARBA" id="ARBA00022764"/>
    </source>
</evidence>
<evidence type="ECO:0000256" key="2">
    <source>
        <dbReference type="ARBA" id="ARBA00006329"/>
    </source>
</evidence>
<dbReference type="InterPro" id="IPR014491">
    <property type="entry name" value="Curli_production_prot_CsgC"/>
</dbReference>
<dbReference type="EMBL" id="JADBRO010000001">
    <property type="protein sequence ID" value="MBE4852647.1"/>
    <property type="molecule type" value="Genomic_DNA"/>
</dbReference>
<dbReference type="NCBIfam" id="NF007507">
    <property type="entry name" value="PRK10102.1"/>
    <property type="match status" value="1"/>
</dbReference>
<reference evidence="7 8" key="1">
    <citation type="submission" date="2020-10" db="EMBL/GenBank/DDBJ databases">
        <title>High risk of septic shock deaths with Enterobacter bugandensis among Enterobacter cloacae complex isolates that physiologically colonize newborns in neonatal intensive care unit bis.</title>
        <authorList>
            <person name="Girlich D."/>
            <person name="Ouzani S."/>
            <person name="Emeraud C."/>
            <person name="Bonnin R.A."/>
            <person name="Gauthier L."/>
            <person name="Le Sache N."/>
            <person name="Mokhtari M."/>
            <person name="Langlois I."/>
            <person name="Begasse C."/>
            <person name="Arangia N."/>
            <person name="Fournier S."/>
            <person name="Fortineau N."/>
            <person name="Naas T."/>
            <person name="Dortet L."/>
        </authorList>
    </citation>
    <scope>NUCLEOTIDE SEQUENCE [LARGE SCALE GENOMIC DNA]</scope>
    <source>
        <strain evidence="7 8">P40RS</strain>
    </source>
</reference>
<name>A0ABR9Q1G2_9ENTR</name>
<comment type="similarity">
    <text evidence="2">Belongs to the CsgC/AgfC family.</text>
</comment>
<comment type="subcellular location">
    <subcellularLocation>
        <location evidence="1">Periplasm</location>
    </subcellularLocation>
</comment>
<evidence type="ECO:0000256" key="6">
    <source>
        <dbReference type="ARBA" id="ARBA00023186"/>
    </source>
</evidence>
<protein>
    <recommendedName>
        <fullName evidence="3">Curli assembly protein CsgC</fullName>
    </recommendedName>
</protein>
<comment type="caution">
    <text evidence="7">The sequence shown here is derived from an EMBL/GenBank/DDBJ whole genome shotgun (WGS) entry which is preliminary data.</text>
</comment>
<evidence type="ECO:0000256" key="3">
    <source>
        <dbReference type="ARBA" id="ARBA00017442"/>
    </source>
</evidence>
<dbReference type="Gene3D" id="2.60.40.2420">
    <property type="match status" value="1"/>
</dbReference>
<gene>
    <name evidence="7" type="primary">csgC</name>
    <name evidence="7" type="ORF">IM311_01035</name>
</gene>
<evidence type="ECO:0000256" key="1">
    <source>
        <dbReference type="ARBA" id="ARBA00004418"/>
    </source>
</evidence>
<proteinExistence type="inferred from homology"/>
<dbReference type="RefSeq" id="WP_148421777.1">
    <property type="nucleotide sequence ID" value="NZ_CP056779.1"/>
</dbReference>
<accession>A0ABR9Q1G2</accession>
<keyword evidence="6" id="KW-0143">Chaperone</keyword>
<organism evidence="7 8">
    <name type="scientific">Enterobacter pasteurii</name>
    <dbReference type="NCBI Taxonomy" id="3029761"/>
    <lineage>
        <taxon>Bacteria</taxon>
        <taxon>Pseudomonadati</taxon>
        <taxon>Pseudomonadota</taxon>
        <taxon>Gammaproteobacteria</taxon>
        <taxon>Enterobacterales</taxon>
        <taxon>Enterobacteriaceae</taxon>
        <taxon>Enterobacter</taxon>
        <taxon>Enterobacter cloacae complex</taxon>
    </lineage>
</organism>
<keyword evidence="4" id="KW-0732">Signal</keyword>
<sequence>MSTLILLAALSGQITFNTSRQDETIAIIPRVTLVDACRCRVDVLSVRQGPAGKSISRQKNTLFIPANQPIDLTRISLNMGSGDAVKIIVTVTDGKSLHLSQQWTAPMSTL</sequence>
<evidence type="ECO:0000313" key="7">
    <source>
        <dbReference type="EMBL" id="MBE4852647.1"/>
    </source>
</evidence>
<evidence type="ECO:0000256" key="4">
    <source>
        <dbReference type="ARBA" id="ARBA00022729"/>
    </source>
</evidence>
<evidence type="ECO:0000313" key="8">
    <source>
        <dbReference type="Proteomes" id="UP001296720"/>
    </source>
</evidence>
<keyword evidence="8" id="KW-1185">Reference proteome</keyword>
<dbReference type="Proteomes" id="UP001296720">
    <property type="component" value="Unassembled WGS sequence"/>
</dbReference>
<keyword evidence="5" id="KW-0574">Periplasm</keyword>
<dbReference type="Pfam" id="PF10610">
    <property type="entry name" value="Tafi-CsgC"/>
    <property type="match status" value="1"/>
</dbReference>
<dbReference type="InterPro" id="IPR053722">
    <property type="entry name" value="Curli_assembly_CsgC/AgfC"/>
</dbReference>